<keyword evidence="2" id="KW-0813">Transport</keyword>
<reference evidence="10" key="1">
    <citation type="submission" date="2021-01" db="EMBL/GenBank/DDBJ databases">
        <title>Genome sequence of Phenylobacterium sp. 20VBR1 isolated from a valley glaceir, Ny-Alesund, Svalbard.</title>
        <authorList>
            <person name="Thomas F.A."/>
            <person name="Krishnan K.P."/>
            <person name="Sinha R.K."/>
        </authorList>
    </citation>
    <scope>NUCLEOTIDE SEQUENCE</scope>
    <source>
        <strain evidence="10">20VBR1</strain>
    </source>
</reference>
<proteinExistence type="predicted"/>
<dbReference type="GO" id="GO:0022857">
    <property type="term" value="F:transmembrane transporter activity"/>
    <property type="evidence" value="ECO:0007669"/>
    <property type="project" value="InterPro"/>
</dbReference>
<name>A0A974P1J6_9CAUL</name>
<dbReference type="PANTHER" id="PTHR42718:SF46">
    <property type="entry name" value="BLR6921 PROTEIN"/>
    <property type="match status" value="1"/>
</dbReference>
<dbReference type="Pfam" id="PF07690">
    <property type="entry name" value="MFS_1"/>
    <property type="match status" value="1"/>
</dbReference>
<evidence type="ECO:0000256" key="7">
    <source>
        <dbReference type="SAM" id="MobiDB-lite"/>
    </source>
</evidence>
<dbReference type="AlphaFoldDB" id="A0A974P1J6"/>
<sequence length="75" mass="7875">MSVLTMPALLGPVIGPVVGGAIVTFFDWRWIFFMNLPIAVAGVLLVRAYVPNVKEQDVSPSTGSASCSPAWASPA</sequence>
<evidence type="ECO:0000256" key="4">
    <source>
        <dbReference type="ARBA" id="ARBA00022692"/>
    </source>
</evidence>
<dbReference type="PANTHER" id="PTHR42718">
    <property type="entry name" value="MAJOR FACILITATOR SUPERFAMILY MULTIDRUG TRANSPORTER MFSC"/>
    <property type="match status" value="1"/>
</dbReference>
<feature type="region of interest" description="Disordered" evidence="7">
    <location>
        <begin position="55"/>
        <end position="75"/>
    </location>
</feature>
<dbReference type="GO" id="GO:0005886">
    <property type="term" value="C:plasma membrane"/>
    <property type="evidence" value="ECO:0007669"/>
    <property type="project" value="UniProtKB-SubCell"/>
</dbReference>
<feature type="compositionally biased region" description="Low complexity" evidence="7">
    <location>
        <begin position="64"/>
        <end position="75"/>
    </location>
</feature>
<dbReference type="PROSITE" id="PS50850">
    <property type="entry name" value="MFS"/>
    <property type="match status" value="1"/>
</dbReference>
<feature type="transmembrane region" description="Helical" evidence="8">
    <location>
        <begin position="30"/>
        <end position="50"/>
    </location>
</feature>
<evidence type="ECO:0000256" key="3">
    <source>
        <dbReference type="ARBA" id="ARBA00022475"/>
    </source>
</evidence>
<gene>
    <name evidence="10" type="ORF">JKL49_19535</name>
</gene>
<protein>
    <submittedName>
        <fullName evidence="10">MFS transporter</fullName>
    </submittedName>
</protein>
<organism evidence="10">
    <name type="scientific">Phenylobacterium glaciei</name>
    <dbReference type="NCBI Taxonomy" id="2803784"/>
    <lineage>
        <taxon>Bacteria</taxon>
        <taxon>Pseudomonadati</taxon>
        <taxon>Pseudomonadota</taxon>
        <taxon>Alphaproteobacteria</taxon>
        <taxon>Caulobacterales</taxon>
        <taxon>Caulobacteraceae</taxon>
        <taxon>Phenylobacterium</taxon>
    </lineage>
</organism>
<dbReference type="InterPro" id="IPR011701">
    <property type="entry name" value="MFS"/>
</dbReference>
<evidence type="ECO:0000256" key="5">
    <source>
        <dbReference type="ARBA" id="ARBA00022989"/>
    </source>
</evidence>
<evidence type="ECO:0000256" key="1">
    <source>
        <dbReference type="ARBA" id="ARBA00004651"/>
    </source>
</evidence>
<keyword evidence="3" id="KW-1003">Cell membrane</keyword>
<evidence type="ECO:0000313" key="10">
    <source>
        <dbReference type="EMBL" id="QQZ49269.1"/>
    </source>
</evidence>
<evidence type="ECO:0000256" key="2">
    <source>
        <dbReference type="ARBA" id="ARBA00022448"/>
    </source>
</evidence>
<evidence type="ECO:0000259" key="9">
    <source>
        <dbReference type="PROSITE" id="PS50850"/>
    </source>
</evidence>
<dbReference type="Gene3D" id="1.20.1720.10">
    <property type="entry name" value="Multidrug resistance protein D"/>
    <property type="match status" value="1"/>
</dbReference>
<dbReference type="SUPFAM" id="SSF103473">
    <property type="entry name" value="MFS general substrate transporter"/>
    <property type="match status" value="1"/>
</dbReference>
<keyword evidence="5 8" id="KW-1133">Transmembrane helix</keyword>
<dbReference type="InterPro" id="IPR036259">
    <property type="entry name" value="MFS_trans_sf"/>
</dbReference>
<dbReference type="EMBL" id="CP068570">
    <property type="protein sequence ID" value="QQZ49269.1"/>
    <property type="molecule type" value="Genomic_DNA"/>
</dbReference>
<evidence type="ECO:0000256" key="6">
    <source>
        <dbReference type="ARBA" id="ARBA00023136"/>
    </source>
</evidence>
<accession>A0A974P1J6</accession>
<feature type="domain" description="Major facilitator superfamily (MFS) profile" evidence="9">
    <location>
        <begin position="1"/>
        <end position="75"/>
    </location>
</feature>
<keyword evidence="6 8" id="KW-0472">Membrane</keyword>
<dbReference type="InterPro" id="IPR020846">
    <property type="entry name" value="MFS_dom"/>
</dbReference>
<evidence type="ECO:0000256" key="8">
    <source>
        <dbReference type="SAM" id="Phobius"/>
    </source>
</evidence>
<comment type="subcellular location">
    <subcellularLocation>
        <location evidence="1">Cell membrane</location>
        <topology evidence="1">Multi-pass membrane protein</topology>
    </subcellularLocation>
</comment>
<keyword evidence="4 8" id="KW-0812">Transmembrane</keyword>